<protein>
    <submittedName>
        <fullName evidence="1">Precorrin-6y C5,15-methyltransferase (Decarboxylating) subunit CbiE</fullName>
    </submittedName>
</protein>
<keyword evidence="2" id="KW-1185">Reference proteome</keyword>
<name>A0AC61N5P0_9FIRM</name>
<organism evidence="1 2">
    <name type="scientific">Aristaeella hokkaidonensis</name>
    <dbReference type="NCBI Taxonomy" id="3046382"/>
    <lineage>
        <taxon>Bacteria</taxon>
        <taxon>Bacillati</taxon>
        <taxon>Bacillota</taxon>
        <taxon>Clostridia</taxon>
        <taxon>Eubacteriales</taxon>
        <taxon>Aristaeellaceae</taxon>
        <taxon>Aristaeella</taxon>
    </lineage>
</organism>
<sequence length="398" mass="43411">MNWIDVVSAGPGSEDFLTVQARRTLDEADAVFCAERTQNLVRNPAACRPLTPFSKALEDMEALRAEGLRIAVLLSGDAGLYSMLPILTERFGREALRVHPGVSSLQAFCAKLGIPWQQARILSAHGKQLTPSALCHTVRTSRMTLLLLDAEHNPCWIRQSLCDGGLENAEITVGERISYPDECIGPWEDRVYDSLSVALIENNNAGWASRAFALPDDAFVRGKTPMTKKEIRAQIAAELDLTPDAVVWDIGSGTGSVTVECALQCPFGQVFAVERDPDALKLTEENIRHFHLQNAEIVAGSAPEALKNLPAPTHVFLGGTGGHAAEILSLLEKLDTPVRLCGTAVTLESIREFFDLLREKKNFSAVQIAVSRAELLGDYHMLRAQNPVFVLSADLCGE</sequence>
<proteinExistence type="predicted"/>
<reference evidence="1" key="1">
    <citation type="submission" date="2021-01" db="EMBL/GenBank/DDBJ databases">
        <title>Complete genome sequence of Clostridiales bacterium R-7.</title>
        <authorList>
            <person name="Mahoney-Kurpe S.C."/>
            <person name="Palevich N."/>
            <person name="Koike S."/>
            <person name="Moon C.D."/>
            <person name="Attwood G.T."/>
        </authorList>
    </citation>
    <scope>NUCLEOTIDE SEQUENCE</scope>
    <source>
        <strain evidence="1">R-7</strain>
    </source>
</reference>
<accession>A0AC61N5P0</accession>
<dbReference type="EMBL" id="CP068393">
    <property type="protein sequence ID" value="QUC67051.1"/>
    <property type="molecule type" value="Genomic_DNA"/>
</dbReference>
<evidence type="ECO:0000313" key="2">
    <source>
        <dbReference type="Proteomes" id="UP000682782"/>
    </source>
</evidence>
<evidence type="ECO:0000313" key="1">
    <source>
        <dbReference type="EMBL" id="QUC67051.1"/>
    </source>
</evidence>
<gene>
    <name evidence="1" type="primary">cbiE</name>
    <name evidence="1" type="ORF">JYE49_14660</name>
</gene>
<dbReference type="Proteomes" id="UP000682782">
    <property type="component" value="Chromosome"/>
</dbReference>